<sequence length="179" mass="19770">MSQPQAAILARFVADDPRADSGKREVGVAAEAIAIDRCVAGVRMRLSVPVRSFRGVVLALHQSARGLLYRVILAHADPELDLVLAEAENEKDIAPDWLAWAQFFRLPRLARSAQGDASLVEGRLVEGRLGEVRTGTVQPRRRGWPLKERRSAMSARRKAGAKGRVLPVHCGEREIICYE</sequence>
<proteinExistence type="predicted"/>
<dbReference type="EMBL" id="JAIVFP010000001">
    <property type="protein sequence ID" value="MCI4682581.1"/>
    <property type="molecule type" value="Genomic_DNA"/>
</dbReference>
<dbReference type="InterPro" id="IPR046083">
    <property type="entry name" value="DUF6101"/>
</dbReference>
<accession>A0ABS9Z533</accession>
<evidence type="ECO:0000313" key="2">
    <source>
        <dbReference type="Proteomes" id="UP001139104"/>
    </source>
</evidence>
<keyword evidence="2" id="KW-1185">Reference proteome</keyword>
<name>A0ABS9Z533_9HYPH</name>
<protein>
    <submittedName>
        <fullName evidence="1">DUF6101 family protein</fullName>
    </submittedName>
</protein>
<comment type="caution">
    <text evidence="1">The sequence shown here is derived from an EMBL/GenBank/DDBJ whole genome shotgun (WGS) entry which is preliminary data.</text>
</comment>
<organism evidence="1 2">
    <name type="scientific">Candidatus Rhodoblastus alkanivorans</name>
    <dbReference type="NCBI Taxonomy" id="2954117"/>
    <lineage>
        <taxon>Bacteria</taxon>
        <taxon>Pseudomonadati</taxon>
        <taxon>Pseudomonadota</taxon>
        <taxon>Alphaproteobacteria</taxon>
        <taxon>Hyphomicrobiales</taxon>
        <taxon>Rhodoblastaceae</taxon>
        <taxon>Rhodoblastus</taxon>
    </lineage>
</organism>
<evidence type="ECO:0000313" key="1">
    <source>
        <dbReference type="EMBL" id="MCI4682581.1"/>
    </source>
</evidence>
<reference evidence="1" key="1">
    <citation type="journal article" date="2022" name="ISME J.">
        <title>Identification of active gaseous-alkane degraders at natural gas seeps.</title>
        <authorList>
            <person name="Farhan Ul Haque M."/>
            <person name="Hernandez M."/>
            <person name="Crombie A.T."/>
            <person name="Murrell J.C."/>
        </authorList>
    </citation>
    <scope>NUCLEOTIDE SEQUENCE</scope>
    <source>
        <strain evidence="1">PC2</strain>
    </source>
</reference>
<dbReference type="RefSeq" id="WP_243066582.1">
    <property type="nucleotide sequence ID" value="NZ_JAIVFK010000004.1"/>
</dbReference>
<dbReference type="Pfam" id="PF19596">
    <property type="entry name" value="DUF6101"/>
    <property type="match status" value="1"/>
</dbReference>
<gene>
    <name evidence="1" type="ORF">K2U94_07365</name>
</gene>
<dbReference type="Proteomes" id="UP001139104">
    <property type="component" value="Unassembled WGS sequence"/>
</dbReference>